<dbReference type="CDD" id="cd03801">
    <property type="entry name" value="GT4_PimA-like"/>
    <property type="match status" value="1"/>
</dbReference>
<gene>
    <name evidence="3" type="ORF">GJV26_18525</name>
</gene>
<evidence type="ECO:0000256" key="1">
    <source>
        <dbReference type="ARBA" id="ARBA00022679"/>
    </source>
</evidence>
<evidence type="ECO:0000313" key="3">
    <source>
        <dbReference type="EMBL" id="MUI14438.1"/>
    </source>
</evidence>
<feature type="domain" description="Glycosyl transferase family 1" evidence="2">
    <location>
        <begin position="233"/>
        <end position="382"/>
    </location>
</feature>
<dbReference type="GO" id="GO:0009103">
    <property type="term" value="P:lipopolysaccharide biosynthetic process"/>
    <property type="evidence" value="ECO:0007669"/>
    <property type="project" value="TreeGrafter"/>
</dbReference>
<dbReference type="OrthoDB" id="433681at2"/>
<dbReference type="Proteomes" id="UP000431684">
    <property type="component" value="Unassembled WGS sequence"/>
</dbReference>
<dbReference type="PANTHER" id="PTHR46401">
    <property type="entry name" value="GLYCOSYLTRANSFERASE WBBK-RELATED"/>
    <property type="match status" value="1"/>
</dbReference>
<dbReference type="CDD" id="cd03809">
    <property type="entry name" value="GT4_MtfB-like"/>
    <property type="match status" value="2"/>
</dbReference>
<feature type="domain" description="Glycosyl transferase family 1" evidence="2">
    <location>
        <begin position="623"/>
        <end position="793"/>
    </location>
</feature>
<keyword evidence="1 3" id="KW-0808">Transferase</keyword>
<evidence type="ECO:0000313" key="4">
    <source>
        <dbReference type="Proteomes" id="UP000431684"/>
    </source>
</evidence>
<dbReference type="SUPFAM" id="SSF53756">
    <property type="entry name" value="UDP-Glycosyltransferase/glycogen phosphorylase"/>
    <property type="match status" value="3"/>
</dbReference>
<evidence type="ECO:0000259" key="2">
    <source>
        <dbReference type="Pfam" id="PF00534"/>
    </source>
</evidence>
<dbReference type="RefSeq" id="WP_155710129.1">
    <property type="nucleotide sequence ID" value="NZ_BMWU01000036.1"/>
</dbReference>
<name>A0A6I3XP71_9BURK</name>
<dbReference type="AlphaFoldDB" id="A0A6I3XP71"/>
<comment type="caution">
    <text evidence="3">The sequence shown here is derived from an EMBL/GenBank/DDBJ whole genome shotgun (WGS) entry which is preliminary data.</text>
</comment>
<dbReference type="Gene3D" id="3.40.50.2000">
    <property type="entry name" value="Glycogen Phosphorylase B"/>
    <property type="match status" value="4"/>
</dbReference>
<dbReference type="GO" id="GO:0016757">
    <property type="term" value="F:glycosyltransferase activity"/>
    <property type="evidence" value="ECO:0007669"/>
    <property type="project" value="InterPro"/>
</dbReference>
<reference evidence="3 4" key="1">
    <citation type="submission" date="2019-11" db="EMBL/GenBank/DDBJ databases">
        <title>Draft Genome Sequences of Six Type Strains of the Genus Massilia.</title>
        <authorList>
            <person name="Miess H."/>
            <person name="Frediansyah A."/>
            <person name="Goeker M."/>
            <person name="Gross H."/>
        </authorList>
    </citation>
    <scope>NUCLEOTIDE SEQUENCE [LARGE SCALE GENOMIC DNA]</scope>
    <source>
        <strain evidence="3 4">DSM 17513</strain>
    </source>
</reference>
<dbReference type="EMBL" id="WNWM01000002">
    <property type="protein sequence ID" value="MUI14438.1"/>
    <property type="molecule type" value="Genomic_DNA"/>
</dbReference>
<protein>
    <submittedName>
        <fullName evidence="3">Glycosyltransferase</fullName>
    </submittedName>
</protein>
<dbReference type="InterPro" id="IPR001296">
    <property type="entry name" value="Glyco_trans_1"/>
</dbReference>
<dbReference type="PANTHER" id="PTHR46401:SF2">
    <property type="entry name" value="GLYCOSYLTRANSFERASE WBBK-RELATED"/>
    <property type="match status" value="1"/>
</dbReference>
<organism evidence="3 4">
    <name type="scientific">Pseudoduganella dura</name>
    <dbReference type="NCBI Taxonomy" id="321982"/>
    <lineage>
        <taxon>Bacteria</taxon>
        <taxon>Pseudomonadati</taxon>
        <taxon>Pseudomonadota</taxon>
        <taxon>Betaproteobacteria</taxon>
        <taxon>Burkholderiales</taxon>
        <taxon>Oxalobacteraceae</taxon>
        <taxon>Telluria group</taxon>
        <taxon>Pseudoduganella</taxon>
    </lineage>
</organism>
<sequence length="1275" mass="138810">MRIVIDLQGAQSESRFRGIGRYSLALALGVARNAGEHEVWLVLNAALGGAIEDIRQAFAGLVPPERICLFDIAGPTAELHAANGARARAGELLREYAIAQLRPDAVLVTSLFEGYVDDSVVSVGTFTDGADTAVVLYDLIPFLNPDAYLRQPEQRSYYERKIASLRKAGLLLAISDYSRQEAIDALGLAPEHVVAISTAVDDTFNAAAPDPASLHALRDRCGITRAALMYAPGGFDARKNVDGLITAYGLLPGPMRGAHQLVIAGRINDGERQRLEDVARRSGLAADELVLTGYLTDADLIDLYRSAALFVFPSLHEGFGLPALEAMACGALVIGADNTSIPEVIGNPEALFDARHPASIAATIEHVLGDEALQARLRVHGRAQARKFSWDNSARKAIAALEVHAATRDRAAQAAAAQAAPAPAERPRIAFLSPLPPERTGIADHSARVLPTLLPYFDVELIVHQLRLDLPAELAHLPQHPVAWLDEHPERYQHIVYQFGNSPYHSHMVPLLRRHPGVVVLHDFYLSSMLSYEQITGAMPGVWTQSMLHSHGYAAVQASAVPDGLELARQLYPSNLEILQDATHVIVHSDYARNLAGEWYGPRAGEDWSLGHLPRAVPAVNDRAAARRALGIPEDAFVVCNFGFIAPTKLCLELLQAWLASRLHADTTCHLVFVGANHGGDYGREMTNIIGAAGTDRIRITGWTSDDDYLNYLQAADVGVQLRTGSRGETSSTVPDCMIYGMPVILNANGAMAEFGPDATWMLPDVFSQEALVESLDTLRADAARRRALGTAGFDLMRRRNSPEEVGRMYREALAYDATKRRHGRDALLRALLSTPGLEADDAMLQRLARCVGHAPDPLQPRQILLDVTNIAQHDLKTGIERVVRNQLLELLQLRATGWRVEPVYLGSADGQPQYRYARNYAARLLGIDNLLQGADPVVDVQAGDVYYCPDHSPHAAIQAAGSGLYAAWRARGVSINFVIYDLLPVLRPEFFPSHADLTHGAFLDCVGAEADRLICISRAVQDDLATWLDGRDIRRRPGQQLTALHLGADLETDAPAAQAAAPVAQAPVVQQIAARPSFLMVGTIEPRKGHLQAIEAFERLWAAGVDVNLVIVGREGWKPLPQGERRTIPQIVQKLREHPELGKRLFWLEGIDDATLQQVYLASACLLSPSEGEGFGLPLIEGAQYGVPLLVRDLPVFREVAGDAAHYFRGMDGDALAGAVRDWLALHAAGSHPLPKGMRWMTWAENARALLDILTSSPGTARCPEREEHAIGRP</sequence>
<accession>A0A6I3XP71</accession>
<dbReference type="Pfam" id="PF00534">
    <property type="entry name" value="Glycos_transf_1"/>
    <property type="match status" value="3"/>
</dbReference>
<proteinExistence type="predicted"/>
<keyword evidence="4" id="KW-1185">Reference proteome</keyword>
<feature type="domain" description="Glycosyl transferase family 1" evidence="2">
    <location>
        <begin position="1076"/>
        <end position="1226"/>
    </location>
</feature>